<keyword evidence="1" id="KW-0472">Membrane</keyword>
<dbReference type="Proteomes" id="UP000799766">
    <property type="component" value="Unassembled WGS sequence"/>
</dbReference>
<keyword evidence="1" id="KW-1133">Transmembrane helix</keyword>
<keyword evidence="1" id="KW-0812">Transmembrane</keyword>
<gene>
    <name evidence="2" type="ORF">BDY21DRAFT_336946</name>
</gene>
<organism evidence="2 3">
    <name type="scientific">Lineolata rhizophorae</name>
    <dbReference type="NCBI Taxonomy" id="578093"/>
    <lineage>
        <taxon>Eukaryota</taxon>
        <taxon>Fungi</taxon>
        <taxon>Dikarya</taxon>
        <taxon>Ascomycota</taxon>
        <taxon>Pezizomycotina</taxon>
        <taxon>Dothideomycetes</taxon>
        <taxon>Dothideomycetes incertae sedis</taxon>
        <taxon>Lineolatales</taxon>
        <taxon>Lineolataceae</taxon>
        <taxon>Lineolata</taxon>
    </lineage>
</organism>
<sequence length="93" mass="10433">MFVFLPYDNVFLFSFPFLWGLFPAGRTERLRRMEWNGSMRAGSTGVTRRLGAVSIFFFSPPPRGCGSHVFLGSSFLHSTLLSISMTHGTGYFA</sequence>
<feature type="transmembrane region" description="Helical" evidence="1">
    <location>
        <begin position="6"/>
        <end position="24"/>
    </location>
</feature>
<evidence type="ECO:0000256" key="1">
    <source>
        <dbReference type="SAM" id="Phobius"/>
    </source>
</evidence>
<accession>A0A6A6P7K1</accession>
<protein>
    <submittedName>
        <fullName evidence="2">Uncharacterized protein</fullName>
    </submittedName>
</protein>
<evidence type="ECO:0000313" key="3">
    <source>
        <dbReference type="Proteomes" id="UP000799766"/>
    </source>
</evidence>
<dbReference type="AlphaFoldDB" id="A0A6A6P7K1"/>
<proteinExistence type="predicted"/>
<evidence type="ECO:0000313" key="2">
    <source>
        <dbReference type="EMBL" id="KAF2459930.1"/>
    </source>
</evidence>
<dbReference type="EMBL" id="MU001674">
    <property type="protein sequence ID" value="KAF2459930.1"/>
    <property type="molecule type" value="Genomic_DNA"/>
</dbReference>
<reference evidence="2" key="1">
    <citation type="journal article" date="2020" name="Stud. Mycol.">
        <title>101 Dothideomycetes genomes: a test case for predicting lifestyles and emergence of pathogens.</title>
        <authorList>
            <person name="Haridas S."/>
            <person name="Albert R."/>
            <person name="Binder M."/>
            <person name="Bloem J."/>
            <person name="Labutti K."/>
            <person name="Salamov A."/>
            <person name="Andreopoulos B."/>
            <person name="Baker S."/>
            <person name="Barry K."/>
            <person name="Bills G."/>
            <person name="Bluhm B."/>
            <person name="Cannon C."/>
            <person name="Castanera R."/>
            <person name="Culley D."/>
            <person name="Daum C."/>
            <person name="Ezra D."/>
            <person name="Gonzalez J."/>
            <person name="Henrissat B."/>
            <person name="Kuo A."/>
            <person name="Liang C."/>
            <person name="Lipzen A."/>
            <person name="Lutzoni F."/>
            <person name="Magnuson J."/>
            <person name="Mondo S."/>
            <person name="Nolan M."/>
            <person name="Ohm R."/>
            <person name="Pangilinan J."/>
            <person name="Park H.-J."/>
            <person name="Ramirez L."/>
            <person name="Alfaro M."/>
            <person name="Sun H."/>
            <person name="Tritt A."/>
            <person name="Yoshinaga Y."/>
            <person name="Zwiers L.-H."/>
            <person name="Turgeon B."/>
            <person name="Goodwin S."/>
            <person name="Spatafora J."/>
            <person name="Crous P."/>
            <person name="Grigoriev I."/>
        </authorList>
    </citation>
    <scope>NUCLEOTIDE SEQUENCE</scope>
    <source>
        <strain evidence="2">ATCC 16933</strain>
    </source>
</reference>
<name>A0A6A6P7K1_9PEZI</name>
<keyword evidence="3" id="KW-1185">Reference proteome</keyword>